<protein>
    <submittedName>
        <fullName evidence="2">Signal peptide protein</fullName>
    </submittedName>
</protein>
<dbReference type="Proteomes" id="UP000011996">
    <property type="component" value="Unassembled WGS sequence"/>
</dbReference>
<reference evidence="2 3" key="1">
    <citation type="journal article" date="2013" name="Mar. Genomics">
        <title>Expression of sulfatases in Rhodopirellula baltica and the diversity of sulfatases in the genus Rhodopirellula.</title>
        <authorList>
            <person name="Wegner C.E."/>
            <person name="Richter-Heitmann T."/>
            <person name="Klindworth A."/>
            <person name="Klockow C."/>
            <person name="Richter M."/>
            <person name="Achstetter T."/>
            <person name="Glockner F.O."/>
            <person name="Harder J."/>
        </authorList>
    </citation>
    <scope>NUCLEOTIDE SEQUENCE [LARGE SCALE GENOMIC DNA]</scope>
    <source>
        <strain evidence="2 3">SH398</strain>
    </source>
</reference>
<gene>
    <name evidence="2" type="ORF">RESH_02212</name>
</gene>
<evidence type="ECO:0000313" key="2">
    <source>
        <dbReference type="EMBL" id="EMI27205.1"/>
    </source>
</evidence>
<dbReference type="AlphaFoldDB" id="M5S6S7"/>
<organism evidence="2 3">
    <name type="scientific">Rhodopirellula europaea SH398</name>
    <dbReference type="NCBI Taxonomy" id="1263868"/>
    <lineage>
        <taxon>Bacteria</taxon>
        <taxon>Pseudomonadati</taxon>
        <taxon>Planctomycetota</taxon>
        <taxon>Planctomycetia</taxon>
        <taxon>Pirellulales</taxon>
        <taxon>Pirellulaceae</taxon>
        <taxon>Rhodopirellula</taxon>
    </lineage>
</organism>
<evidence type="ECO:0000256" key="1">
    <source>
        <dbReference type="SAM" id="Phobius"/>
    </source>
</evidence>
<name>M5S6S7_9BACT</name>
<comment type="caution">
    <text evidence="2">The sequence shown here is derived from an EMBL/GenBank/DDBJ whole genome shotgun (WGS) entry which is preliminary data.</text>
</comment>
<proteinExistence type="predicted"/>
<feature type="transmembrane region" description="Helical" evidence="1">
    <location>
        <begin position="42"/>
        <end position="60"/>
    </location>
</feature>
<keyword evidence="1" id="KW-0812">Transmembrane</keyword>
<dbReference type="PATRIC" id="fig|1263868.3.peg.2398"/>
<keyword evidence="1" id="KW-0472">Membrane</keyword>
<feature type="transmembrane region" description="Helical" evidence="1">
    <location>
        <begin position="15"/>
        <end position="36"/>
    </location>
</feature>
<sequence length="150" mass="16939">MDAPRFCIERPANNLRFYVGLAVSACVTIVCFLLAATEAERWMAYPLATFHLVGLIVIAVRRPSTKIVIERDTISWFGDGLFWPTSNLVSFIEIESVELQVSGDHQSILLHNRFSDPWVIRDNFFTDARVVLAAIREIRPSLPISDQGMS</sequence>
<evidence type="ECO:0000313" key="3">
    <source>
        <dbReference type="Proteomes" id="UP000011996"/>
    </source>
</evidence>
<accession>M5S6S7</accession>
<keyword evidence="1" id="KW-1133">Transmembrane helix</keyword>
<dbReference type="EMBL" id="ANOF01000071">
    <property type="protein sequence ID" value="EMI27205.1"/>
    <property type="molecule type" value="Genomic_DNA"/>
</dbReference>